<dbReference type="NCBIfam" id="NF009888">
    <property type="entry name" value="PRK13348.1"/>
    <property type="match status" value="1"/>
</dbReference>
<evidence type="ECO:0000256" key="1">
    <source>
        <dbReference type="ARBA" id="ARBA00009437"/>
    </source>
</evidence>
<keyword evidence="3" id="KW-0238">DNA-binding</keyword>
<dbReference type="PROSITE" id="PS50931">
    <property type="entry name" value="HTH_LYSR"/>
    <property type="match status" value="1"/>
</dbReference>
<dbReference type="GO" id="GO:0003677">
    <property type="term" value="F:DNA binding"/>
    <property type="evidence" value="ECO:0007669"/>
    <property type="project" value="UniProtKB-KW"/>
</dbReference>
<sequence length="308" mass="34180">MLDYPALRAVATIVQTGSFERAATVLNVTPSAISQRVKQLEERLGTVLIVRGTPCTATEKGEWLCRHMENVGMLEAELFGHLPALVDPDDPRQRVTLQIATNADSLGTWFVEAMSNFARNSSHLLNIAVDDQDHTADWLQRGRVIAAVTSLEKPVRGCRRFALGVLRYQATATPDFVARHFPGGVTAEAIRNASALTFNQKDRLQSSWIRSVFGRDLDYPTHWLPSPQSFVEASVSGMGWGMNPTQLTREHLASGRLVELVPDTPLDVPLYWQINRLAADRLAELTREVIKVAKRKLRPADHTGSPNP</sequence>
<dbReference type="InterPro" id="IPR036390">
    <property type="entry name" value="WH_DNA-bd_sf"/>
</dbReference>
<dbReference type="Proteomes" id="UP000005732">
    <property type="component" value="Unassembled WGS sequence"/>
</dbReference>
<dbReference type="NCBIfam" id="NF002964">
    <property type="entry name" value="PRK03635.1"/>
    <property type="match status" value="1"/>
</dbReference>
<keyword evidence="2" id="KW-0805">Transcription regulation</keyword>
<proteinExistence type="inferred from homology"/>
<dbReference type="PRINTS" id="PR00039">
    <property type="entry name" value="HTHLYSR"/>
</dbReference>
<dbReference type="GO" id="GO:0003700">
    <property type="term" value="F:DNA-binding transcription factor activity"/>
    <property type="evidence" value="ECO:0007669"/>
    <property type="project" value="InterPro"/>
</dbReference>
<accession>J0W1Z2</accession>
<evidence type="ECO:0000259" key="5">
    <source>
        <dbReference type="PROSITE" id="PS50931"/>
    </source>
</evidence>
<organism evidence="6 7">
    <name type="scientific">Rhizobium leguminosarum bv. trifolii WSM2297</name>
    <dbReference type="NCBI Taxonomy" id="754762"/>
    <lineage>
        <taxon>Bacteria</taxon>
        <taxon>Pseudomonadati</taxon>
        <taxon>Pseudomonadota</taxon>
        <taxon>Alphaproteobacteria</taxon>
        <taxon>Hyphomicrobiales</taxon>
        <taxon>Rhizobiaceae</taxon>
        <taxon>Rhizobium/Agrobacterium group</taxon>
        <taxon>Rhizobium</taxon>
    </lineage>
</organism>
<dbReference type="HOGENOM" id="CLU_063829_0_1_5"/>
<dbReference type="EMBL" id="JH719395">
    <property type="protein sequence ID" value="EJC79701.1"/>
    <property type="molecule type" value="Genomic_DNA"/>
</dbReference>
<dbReference type="Gene3D" id="3.40.190.290">
    <property type="match status" value="1"/>
</dbReference>
<dbReference type="AlphaFoldDB" id="J0W1Z2"/>
<protein>
    <submittedName>
        <fullName evidence="6">Transcriptional regulator, ArgP family</fullName>
    </submittedName>
</protein>
<dbReference type="InterPro" id="IPR005119">
    <property type="entry name" value="LysR_subst-bd"/>
</dbReference>
<dbReference type="Pfam" id="PF00126">
    <property type="entry name" value="HTH_1"/>
    <property type="match status" value="1"/>
</dbReference>
<dbReference type="SUPFAM" id="SSF53850">
    <property type="entry name" value="Periplasmic binding protein-like II"/>
    <property type="match status" value="1"/>
</dbReference>
<dbReference type="Gene3D" id="1.10.10.10">
    <property type="entry name" value="Winged helix-like DNA-binding domain superfamily/Winged helix DNA-binding domain"/>
    <property type="match status" value="1"/>
</dbReference>
<dbReference type="RefSeq" id="WP_003579901.1">
    <property type="nucleotide sequence ID" value="NZ_JH719395.1"/>
</dbReference>
<evidence type="ECO:0000256" key="3">
    <source>
        <dbReference type="ARBA" id="ARBA00023125"/>
    </source>
</evidence>
<reference evidence="6 7" key="1">
    <citation type="submission" date="2012-02" db="EMBL/GenBank/DDBJ databases">
        <title>Improved High-Quality Draft Sequence of Rhizobium leguminosarum bv. trifolii WSM2297.</title>
        <authorList>
            <consortium name="US DOE Joint Genome Institute"/>
            <person name="Lucas S."/>
            <person name="Han J."/>
            <person name="Lapidus A."/>
            <person name="Cheng J.-F."/>
            <person name="Goodwin L."/>
            <person name="Pitluck S."/>
            <person name="Peters L."/>
            <person name="Ovchinnikova G."/>
            <person name="Zhang X."/>
            <person name="Detter J.C."/>
            <person name="Han C."/>
            <person name="Tapia R."/>
            <person name="Land M."/>
            <person name="Hauser L."/>
            <person name="Kyrpides N."/>
            <person name="Ivanova N."/>
            <person name="Pagani I."/>
            <person name="Brau L."/>
            <person name="Yates R."/>
            <person name="O'Hara G."/>
            <person name="Rui T."/>
            <person name="Howieson J."/>
            <person name="Reeve W."/>
            <person name="Woyke T."/>
        </authorList>
    </citation>
    <scope>NUCLEOTIDE SEQUENCE [LARGE SCALE GENOMIC DNA]</scope>
    <source>
        <strain evidence="6 7">WSM2297</strain>
    </source>
</reference>
<evidence type="ECO:0000313" key="6">
    <source>
        <dbReference type="EMBL" id="EJC79701.1"/>
    </source>
</evidence>
<dbReference type="InterPro" id="IPR017685">
    <property type="entry name" value="ArgP"/>
</dbReference>
<name>J0W1Z2_RHILT</name>
<evidence type="ECO:0000313" key="7">
    <source>
        <dbReference type="Proteomes" id="UP000005732"/>
    </source>
</evidence>
<evidence type="ECO:0000256" key="4">
    <source>
        <dbReference type="ARBA" id="ARBA00023163"/>
    </source>
</evidence>
<dbReference type="InterPro" id="IPR000847">
    <property type="entry name" value="LysR_HTH_N"/>
</dbReference>
<dbReference type="Pfam" id="PF03466">
    <property type="entry name" value="LysR_substrate"/>
    <property type="match status" value="1"/>
</dbReference>
<comment type="similarity">
    <text evidence="1">Belongs to the LysR transcriptional regulatory family.</text>
</comment>
<gene>
    <name evidence="6" type="ORF">Rleg4DRAFT_1299</name>
</gene>
<dbReference type="OrthoDB" id="3252676at2"/>
<evidence type="ECO:0000256" key="2">
    <source>
        <dbReference type="ARBA" id="ARBA00023015"/>
    </source>
</evidence>
<dbReference type="InterPro" id="IPR036388">
    <property type="entry name" value="WH-like_DNA-bd_sf"/>
</dbReference>
<dbReference type="SUPFAM" id="SSF46785">
    <property type="entry name" value="Winged helix' DNA-binding domain"/>
    <property type="match status" value="1"/>
</dbReference>
<dbReference type="PANTHER" id="PTHR30579">
    <property type="entry name" value="TRANSCRIPTIONAL REGULATOR"/>
    <property type="match status" value="1"/>
</dbReference>
<feature type="domain" description="HTH lysR-type" evidence="5">
    <location>
        <begin position="2"/>
        <end position="58"/>
    </location>
</feature>
<dbReference type="PANTHER" id="PTHR30579:SF2">
    <property type="entry name" value="HTH-TYPE TRANSCRIPTIONAL REGULATOR ARGP"/>
    <property type="match status" value="1"/>
</dbReference>
<keyword evidence="4" id="KW-0804">Transcription</keyword>
<dbReference type="NCBIfam" id="TIGR03298">
    <property type="entry name" value="argP"/>
    <property type="match status" value="1"/>
</dbReference>
<dbReference type="InterPro" id="IPR050176">
    <property type="entry name" value="LTTR"/>
</dbReference>